<keyword evidence="4 9" id="KW-0812">Transmembrane</keyword>
<evidence type="ECO:0000313" key="10">
    <source>
        <dbReference type="EMBL" id="VAW86981.1"/>
    </source>
</evidence>
<keyword evidence="6 9" id="KW-0472">Membrane</keyword>
<evidence type="ECO:0000256" key="9">
    <source>
        <dbReference type="SAM" id="Phobius"/>
    </source>
</evidence>
<gene>
    <name evidence="10" type="ORF">MNBD_GAMMA17-1529</name>
</gene>
<reference evidence="10" key="1">
    <citation type="submission" date="2018-06" db="EMBL/GenBank/DDBJ databases">
        <authorList>
            <person name="Zhirakovskaya E."/>
        </authorList>
    </citation>
    <scope>NUCLEOTIDE SEQUENCE</scope>
</reference>
<dbReference type="AlphaFoldDB" id="A0A3B0Z614"/>
<name>A0A3B0Z614_9ZZZZ</name>
<dbReference type="Pfam" id="PF04347">
    <property type="entry name" value="FliO"/>
    <property type="match status" value="1"/>
</dbReference>
<comment type="subcellular location">
    <subcellularLocation>
        <location evidence="1">Bacterial flagellum basal body</location>
    </subcellularLocation>
    <subcellularLocation>
        <location evidence="2">Cell membrane</location>
    </subcellularLocation>
</comment>
<evidence type="ECO:0000256" key="3">
    <source>
        <dbReference type="ARBA" id="ARBA00022475"/>
    </source>
</evidence>
<dbReference type="InterPro" id="IPR052205">
    <property type="entry name" value="FliO/MopB"/>
</dbReference>
<dbReference type="GO" id="GO:0005886">
    <property type="term" value="C:plasma membrane"/>
    <property type="evidence" value="ECO:0007669"/>
    <property type="project" value="UniProtKB-SubCell"/>
</dbReference>
<accession>A0A3B0Z614</accession>
<dbReference type="NCBIfam" id="TIGR03500">
    <property type="entry name" value="FliO_TIGR"/>
    <property type="match status" value="1"/>
</dbReference>
<dbReference type="EMBL" id="UOFQ01000055">
    <property type="protein sequence ID" value="VAW86981.1"/>
    <property type="molecule type" value="Genomic_DNA"/>
</dbReference>
<protein>
    <recommendedName>
        <fullName evidence="11">Flagellar protein</fullName>
    </recommendedName>
</protein>
<dbReference type="GO" id="GO:0009425">
    <property type="term" value="C:bacterial-type flagellum basal body"/>
    <property type="evidence" value="ECO:0007669"/>
    <property type="project" value="UniProtKB-SubCell"/>
</dbReference>
<evidence type="ECO:0000256" key="6">
    <source>
        <dbReference type="ARBA" id="ARBA00023136"/>
    </source>
</evidence>
<keyword evidence="3" id="KW-1003">Cell membrane</keyword>
<evidence type="ECO:0008006" key="11">
    <source>
        <dbReference type="Google" id="ProtNLM"/>
    </source>
</evidence>
<dbReference type="PANTHER" id="PTHR38766:SF1">
    <property type="entry name" value="FLAGELLAR PROTEIN FLIO"/>
    <property type="match status" value="1"/>
</dbReference>
<dbReference type="PANTHER" id="PTHR38766">
    <property type="entry name" value="FLAGELLAR PROTEIN FLIO"/>
    <property type="match status" value="1"/>
</dbReference>
<feature type="transmembrane region" description="Helical" evidence="9">
    <location>
        <begin position="37"/>
        <end position="59"/>
    </location>
</feature>
<comment type="similarity">
    <text evidence="8">Belongs to the FliO/MopB family.</text>
</comment>
<organism evidence="10">
    <name type="scientific">hydrothermal vent metagenome</name>
    <dbReference type="NCBI Taxonomy" id="652676"/>
    <lineage>
        <taxon>unclassified sequences</taxon>
        <taxon>metagenomes</taxon>
        <taxon>ecological metagenomes</taxon>
    </lineage>
</organism>
<evidence type="ECO:0000256" key="8">
    <source>
        <dbReference type="ARBA" id="ARBA00037937"/>
    </source>
</evidence>
<evidence type="ECO:0000256" key="1">
    <source>
        <dbReference type="ARBA" id="ARBA00004117"/>
    </source>
</evidence>
<sequence length="151" mass="16012">MPILIKKTLLVVLITPFSAIANEAAVEFQKAPDVMGFGNIVQIIAGLFVVLMMIMGAAWMMKRYGGLGGVSNADLKIVAGISVGQREKIVVVQAGDTQVLVGIAPGNIQTLHVLENNLSTGDNLKVKPSAAEGSNGFMNHLKQQVKKRAES</sequence>
<evidence type="ECO:0000256" key="2">
    <source>
        <dbReference type="ARBA" id="ARBA00004236"/>
    </source>
</evidence>
<dbReference type="InterPro" id="IPR022781">
    <property type="entry name" value="Flagellar_biosynth_FliO"/>
</dbReference>
<keyword evidence="5 9" id="KW-1133">Transmembrane helix</keyword>
<evidence type="ECO:0000256" key="4">
    <source>
        <dbReference type="ARBA" id="ARBA00022692"/>
    </source>
</evidence>
<evidence type="ECO:0000256" key="7">
    <source>
        <dbReference type="ARBA" id="ARBA00023143"/>
    </source>
</evidence>
<dbReference type="GO" id="GO:0044781">
    <property type="term" value="P:bacterial-type flagellum organization"/>
    <property type="evidence" value="ECO:0007669"/>
    <property type="project" value="InterPro"/>
</dbReference>
<proteinExistence type="inferred from homology"/>
<evidence type="ECO:0000256" key="5">
    <source>
        <dbReference type="ARBA" id="ARBA00022989"/>
    </source>
</evidence>
<keyword evidence="7" id="KW-0975">Bacterial flagellum</keyword>